<dbReference type="EMBL" id="CP036269">
    <property type="protein sequence ID" value="QDT41060.1"/>
    <property type="molecule type" value="Genomic_DNA"/>
</dbReference>
<keyword evidence="3" id="KW-1185">Reference proteome</keyword>
<evidence type="ECO:0000256" key="1">
    <source>
        <dbReference type="SAM" id="MobiDB-lite"/>
    </source>
</evidence>
<feature type="region of interest" description="Disordered" evidence="1">
    <location>
        <begin position="36"/>
        <end position="70"/>
    </location>
</feature>
<sequence length="124" mass="14323">MLYPQFAHRDCSHCLKWAYNDKPGAERYGEIEEFKGEPQRRHPKHLPLCQTKDGCPKGTPGGQNSLSDKNRQAYRHFRECKAVGQFPDDPIVRMNADLIQSVLDRVTEKQRVDELTLLTSIITR</sequence>
<proteinExistence type="predicted"/>
<gene>
    <name evidence="2" type="ORF">Pan241w_11190</name>
</gene>
<dbReference type="AlphaFoldDB" id="A0A517RAZ7"/>
<organism evidence="2 3">
    <name type="scientific">Gimesia alba</name>
    <dbReference type="NCBI Taxonomy" id="2527973"/>
    <lineage>
        <taxon>Bacteria</taxon>
        <taxon>Pseudomonadati</taxon>
        <taxon>Planctomycetota</taxon>
        <taxon>Planctomycetia</taxon>
        <taxon>Planctomycetales</taxon>
        <taxon>Planctomycetaceae</taxon>
        <taxon>Gimesia</taxon>
    </lineage>
</organism>
<reference evidence="2 3" key="1">
    <citation type="submission" date="2019-02" db="EMBL/GenBank/DDBJ databases">
        <title>Deep-cultivation of Planctomycetes and their phenomic and genomic characterization uncovers novel biology.</title>
        <authorList>
            <person name="Wiegand S."/>
            <person name="Jogler M."/>
            <person name="Boedeker C."/>
            <person name="Pinto D."/>
            <person name="Vollmers J."/>
            <person name="Rivas-Marin E."/>
            <person name="Kohn T."/>
            <person name="Peeters S.H."/>
            <person name="Heuer A."/>
            <person name="Rast P."/>
            <person name="Oberbeckmann S."/>
            <person name="Bunk B."/>
            <person name="Jeske O."/>
            <person name="Meyerdierks A."/>
            <person name="Storesund J.E."/>
            <person name="Kallscheuer N."/>
            <person name="Luecker S."/>
            <person name="Lage O.M."/>
            <person name="Pohl T."/>
            <person name="Merkel B.J."/>
            <person name="Hornburger P."/>
            <person name="Mueller R.-W."/>
            <person name="Bruemmer F."/>
            <person name="Labrenz M."/>
            <person name="Spormann A.M."/>
            <person name="Op den Camp H."/>
            <person name="Overmann J."/>
            <person name="Amann R."/>
            <person name="Jetten M.S.M."/>
            <person name="Mascher T."/>
            <person name="Medema M.H."/>
            <person name="Devos D.P."/>
            <person name="Kaster A.-K."/>
            <person name="Ovreas L."/>
            <person name="Rohde M."/>
            <person name="Galperin M.Y."/>
            <person name="Jogler C."/>
        </authorList>
    </citation>
    <scope>NUCLEOTIDE SEQUENCE [LARGE SCALE GENOMIC DNA]</scope>
    <source>
        <strain evidence="2 3">Pan241w</strain>
    </source>
</reference>
<evidence type="ECO:0000313" key="2">
    <source>
        <dbReference type="EMBL" id="QDT41060.1"/>
    </source>
</evidence>
<dbReference type="KEGG" id="gaz:Pan241w_11190"/>
<evidence type="ECO:0000313" key="3">
    <source>
        <dbReference type="Proteomes" id="UP000317171"/>
    </source>
</evidence>
<dbReference type="Proteomes" id="UP000317171">
    <property type="component" value="Chromosome"/>
</dbReference>
<accession>A0A517RAZ7</accession>
<protein>
    <submittedName>
        <fullName evidence="2">Uncharacterized protein</fullName>
    </submittedName>
</protein>
<name>A0A517RAZ7_9PLAN</name>